<dbReference type="InterPro" id="IPR051681">
    <property type="entry name" value="Ser/Thr_Kinases-Pseudokinases"/>
</dbReference>
<reference evidence="4" key="1">
    <citation type="submission" date="2020-12" db="EMBL/GenBank/DDBJ databases">
        <authorList>
            <person name="Iha C."/>
        </authorList>
    </citation>
    <scope>NUCLEOTIDE SEQUENCE</scope>
</reference>
<accession>A0A8S1IXA4</accession>
<feature type="region of interest" description="Disordered" evidence="1">
    <location>
        <begin position="1096"/>
        <end position="1147"/>
    </location>
</feature>
<feature type="region of interest" description="Disordered" evidence="1">
    <location>
        <begin position="1162"/>
        <end position="1216"/>
    </location>
</feature>
<dbReference type="Gene3D" id="1.10.510.10">
    <property type="entry name" value="Transferase(Phosphotransferase) domain 1"/>
    <property type="match status" value="1"/>
</dbReference>
<dbReference type="GO" id="GO:0004674">
    <property type="term" value="F:protein serine/threonine kinase activity"/>
    <property type="evidence" value="ECO:0007669"/>
    <property type="project" value="TreeGrafter"/>
</dbReference>
<dbReference type="GO" id="GO:0005524">
    <property type="term" value="F:ATP binding"/>
    <property type="evidence" value="ECO:0007669"/>
    <property type="project" value="InterPro"/>
</dbReference>
<dbReference type="InterPro" id="IPR011009">
    <property type="entry name" value="Kinase-like_dom_sf"/>
</dbReference>
<dbReference type="InterPro" id="IPR008266">
    <property type="entry name" value="Tyr_kinase_AS"/>
</dbReference>
<keyword evidence="2" id="KW-1133">Transmembrane helix</keyword>
<sequence length="1317" mass="142779">MACGEGVWHVGRFWIMIVTVLMAVLGVGGVGASDKSCFAVNRTETAFVGSPMELQAVFTPRGGAGVDLVCINGDQTLDDLSFLPRMELRNDLTLCGRRVSSSAITASPDFKMATVNGGLKVCNVSFIMDSPSEDPGLRLESMVFDIGPGASVVYSNVFFYLSEGPYGALRDALDARQGANGTQDAFRVASQRILLESVTFGRVKFEEVEVFLQESFLLPIPSRDAFDSVDINSTRGISRMRKARATQLLELVVNFLASIKVSKCLLMSVHGSSSPIPVERPTTLRAGAGGLVNLEFNTDMRRGFLDVQHQVRVDGLAIINEAIYLELERRDVETGGCRLSEAGCFESMKNETNVEAKVHREMFKYSRDGPECRFVARNALMVHSCDFVRDLALLLVFHRNRIAAETSLFAALDETIQLSEQETLGNTTIRFNRFVGLGMCLQNTTVTCAPSPVERGPEPRCRMFENTDTTDPEVTTDLSESYYYKEVDSSGDEEGINTSDYYPTSSDYENGGNTSDDNTVESNSTGIFLVATGALLWFVTACLFFYWYKTSRKARKPCELVAAEQGEAKGETKGDAKGEDEDSQEPASSSRACSQDELGFVDLVKCKGQDDLLGSGVTRESLIGAISSATAGIEDTSARIQRQIAAGGSGVVYKGTWKNITVAIKTVVFQDLSESSNRQKQRAIFEAAISSSVAHKNIVQTYAYSFKRLHASSMLTSDYKDPKQLNIESTTTGTGVVVDWKLYIVQEFCDGGSLRECLDKKMVLEKEDGRPKLGAICQLALEAASGMSHLHTQHNIVHGDLSSKNILLKRDPTDGPDVLGVAKIADFGLSIKMGMLQSHISNQRAGTPFYMAPELCHQGKLSKKADVFSFGVFMWELYHSKKCYHMNAKTGMQYHPLFPKFPIMCPIPYAMLCVVCISPKPENRPSFDFIARVFASLKKQVDAGMFNDFEEVRLKNMGLAAGLGRMTAPKILELIADQVGISVEDSLARGCSSSGQDESYSVQSETSRTDMSNSIKFPHSMFLPSNQLWSQNGSTSVDRSKEGEEVHLSQAYVAPFNCIVTVSVSTEVDPDAPKQAPQHEHFNISWQCEPAASEPWGERIPEETGSHISASCSRPGGAGSTASGSGGGGSTGYQVSNNPGYSRSDGMADATKDVIAQRKVPKPALGPCAANSSCRGDDPLSGDAAPSSNEWSSSGGDGTGKRLLPGPPRGRISPRVSPRLVPRAVGPKAAVSRQDCVPPHKLPVVQEECDTASGEVSSSILTTVDTEDTIDVQSAFMPSTRSGEEEDQCEDPDAALLEGMVHSDSHSVVDSHNPTTS</sequence>
<evidence type="ECO:0000313" key="5">
    <source>
        <dbReference type="Proteomes" id="UP000708148"/>
    </source>
</evidence>
<dbReference type="InterPro" id="IPR000719">
    <property type="entry name" value="Prot_kinase_dom"/>
</dbReference>
<feature type="domain" description="Protein kinase" evidence="3">
    <location>
        <begin position="638"/>
        <end position="937"/>
    </location>
</feature>
<evidence type="ECO:0000256" key="2">
    <source>
        <dbReference type="SAM" id="Phobius"/>
    </source>
</evidence>
<feature type="compositionally biased region" description="Gly residues" evidence="1">
    <location>
        <begin position="1116"/>
        <end position="1131"/>
    </location>
</feature>
<dbReference type="EMBL" id="CAJHUC010001104">
    <property type="protein sequence ID" value="CAD7699742.1"/>
    <property type="molecule type" value="Genomic_DNA"/>
</dbReference>
<evidence type="ECO:0000313" key="4">
    <source>
        <dbReference type="EMBL" id="CAD7699742.1"/>
    </source>
</evidence>
<dbReference type="PANTHER" id="PTHR44329">
    <property type="entry name" value="SERINE/THREONINE-PROTEIN KINASE TNNI3K-RELATED"/>
    <property type="match status" value="1"/>
</dbReference>
<evidence type="ECO:0000259" key="3">
    <source>
        <dbReference type="PROSITE" id="PS50011"/>
    </source>
</evidence>
<dbReference type="PROSITE" id="PS50011">
    <property type="entry name" value="PROTEIN_KINASE_DOM"/>
    <property type="match status" value="1"/>
</dbReference>
<organism evidence="4 5">
    <name type="scientific">Ostreobium quekettii</name>
    <dbReference type="NCBI Taxonomy" id="121088"/>
    <lineage>
        <taxon>Eukaryota</taxon>
        <taxon>Viridiplantae</taxon>
        <taxon>Chlorophyta</taxon>
        <taxon>core chlorophytes</taxon>
        <taxon>Ulvophyceae</taxon>
        <taxon>TCBD clade</taxon>
        <taxon>Bryopsidales</taxon>
        <taxon>Ostreobineae</taxon>
        <taxon>Ostreobiaceae</taxon>
        <taxon>Ostreobium</taxon>
    </lineage>
</organism>
<feature type="compositionally biased region" description="Basic and acidic residues" evidence="1">
    <location>
        <begin position="566"/>
        <end position="577"/>
    </location>
</feature>
<dbReference type="Pfam" id="PF00069">
    <property type="entry name" value="Pkinase"/>
    <property type="match status" value="1"/>
</dbReference>
<protein>
    <recommendedName>
        <fullName evidence="3">Protein kinase domain-containing protein</fullName>
    </recommendedName>
</protein>
<feature type="region of interest" description="Disordered" evidence="1">
    <location>
        <begin position="1298"/>
        <end position="1317"/>
    </location>
</feature>
<comment type="caution">
    <text evidence="4">The sequence shown here is derived from an EMBL/GenBank/DDBJ whole genome shotgun (WGS) entry which is preliminary data.</text>
</comment>
<dbReference type="OrthoDB" id="9943809at2759"/>
<name>A0A8S1IXA4_9CHLO</name>
<feature type="compositionally biased region" description="Polar residues" evidence="1">
    <location>
        <begin position="496"/>
        <end position="519"/>
    </location>
</feature>
<keyword evidence="2" id="KW-0472">Membrane</keyword>
<dbReference type="PANTHER" id="PTHR44329:SF214">
    <property type="entry name" value="PROTEIN KINASE DOMAIN-CONTAINING PROTEIN"/>
    <property type="match status" value="1"/>
</dbReference>
<feature type="compositionally biased region" description="Basic and acidic residues" evidence="1">
    <location>
        <begin position="1096"/>
        <end position="1105"/>
    </location>
</feature>
<evidence type="ECO:0000256" key="1">
    <source>
        <dbReference type="SAM" id="MobiDB-lite"/>
    </source>
</evidence>
<feature type="transmembrane region" description="Helical" evidence="2">
    <location>
        <begin position="527"/>
        <end position="548"/>
    </location>
</feature>
<feature type="region of interest" description="Disordered" evidence="1">
    <location>
        <begin position="565"/>
        <end position="593"/>
    </location>
</feature>
<dbReference type="PROSITE" id="PS00109">
    <property type="entry name" value="PROTEIN_KINASE_TYR"/>
    <property type="match status" value="1"/>
</dbReference>
<dbReference type="SUPFAM" id="SSF56112">
    <property type="entry name" value="Protein kinase-like (PK-like)"/>
    <property type="match status" value="1"/>
</dbReference>
<feature type="region of interest" description="Disordered" evidence="1">
    <location>
        <begin position="487"/>
        <end position="519"/>
    </location>
</feature>
<keyword evidence="2" id="KW-0812">Transmembrane</keyword>
<feature type="transmembrane region" description="Helical" evidence="2">
    <location>
        <begin position="12"/>
        <end position="32"/>
    </location>
</feature>
<dbReference type="Proteomes" id="UP000708148">
    <property type="component" value="Unassembled WGS sequence"/>
</dbReference>
<proteinExistence type="predicted"/>
<gene>
    <name evidence="4" type="ORF">OSTQU699_LOCUS5101</name>
</gene>
<keyword evidence="5" id="KW-1185">Reference proteome</keyword>